<evidence type="ECO:0000256" key="4">
    <source>
        <dbReference type="ARBA" id="ARBA00022553"/>
    </source>
</evidence>
<name>A0A242MI92_CABSO</name>
<dbReference type="GO" id="GO:0005886">
    <property type="term" value="C:plasma membrane"/>
    <property type="evidence" value="ECO:0007669"/>
    <property type="project" value="TreeGrafter"/>
</dbReference>
<dbReference type="InterPro" id="IPR003594">
    <property type="entry name" value="HATPase_dom"/>
</dbReference>
<evidence type="ECO:0000256" key="5">
    <source>
        <dbReference type="ARBA" id="ARBA00022679"/>
    </source>
</evidence>
<dbReference type="InterPro" id="IPR013727">
    <property type="entry name" value="2CSK_N"/>
</dbReference>
<dbReference type="InterPro" id="IPR036890">
    <property type="entry name" value="HATPase_C_sf"/>
</dbReference>
<dbReference type="GO" id="GO:0005524">
    <property type="term" value="F:ATP binding"/>
    <property type="evidence" value="ECO:0007669"/>
    <property type="project" value="UniProtKB-KW"/>
</dbReference>
<evidence type="ECO:0000256" key="10">
    <source>
        <dbReference type="ARBA" id="ARBA00022989"/>
    </source>
</evidence>
<evidence type="ECO:0000259" key="14">
    <source>
        <dbReference type="PROSITE" id="PS50109"/>
    </source>
</evidence>
<dbReference type="InterPro" id="IPR004358">
    <property type="entry name" value="Sig_transdc_His_kin-like_C"/>
</dbReference>
<keyword evidence="7" id="KW-0547">Nucleotide-binding</keyword>
<dbReference type="RefSeq" id="WP_086382546.1">
    <property type="nucleotide sequence ID" value="NZ_NBTY01000129.1"/>
</dbReference>
<comment type="subcellular location">
    <subcellularLocation>
        <location evidence="2">Membrane</location>
        <topology evidence="2">Multi-pass membrane protein</topology>
    </subcellularLocation>
</comment>
<evidence type="ECO:0000256" key="9">
    <source>
        <dbReference type="ARBA" id="ARBA00022840"/>
    </source>
</evidence>
<evidence type="ECO:0000256" key="11">
    <source>
        <dbReference type="ARBA" id="ARBA00023012"/>
    </source>
</evidence>
<dbReference type="Proteomes" id="UP000194546">
    <property type="component" value="Unassembled WGS sequence"/>
</dbReference>
<comment type="catalytic activity">
    <reaction evidence="1">
        <text>ATP + protein L-histidine = ADP + protein N-phospho-L-histidine.</text>
        <dbReference type="EC" id="2.7.13.3"/>
    </reaction>
</comment>
<evidence type="ECO:0000256" key="8">
    <source>
        <dbReference type="ARBA" id="ARBA00022777"/>
    </source>
</evidence>
<keyword evidence="8 15" id="KW-0418">Kinase</keyword>
<feature type="domain" description="Histidine kinase" evidence="14">
    <location>
        <begin position="226"/>
        <end position="447"/>
    </location>
</feature>
<evidence type="ECO:0000313" key="15">
    <source>
        <dbReference type="EMBL" id="OTP71026.1"/>
    </source>
</evidence>
<sequence length="451" mass="49123">MKSIRRWLLGWLIFGLAVACLIAGYGIFHSARHEAGELFDYELRTVALSMPANIATTSGAEQREHDFKDLADDRIAIDIWDAAGALVYHSAKEPVLPKLSEGFRTIERNEYRWRVFGVQQAGRYVQVAQPYSVRDNLAARLALRTLWPLALLVPVTIALVLLIVARGLAPIGGLSRALANRSIESLDPVVIDNRVPVEIRPLVDALNDLLERLNVASKAQRTFVADAAHELRTPLTALKLQLQAAKRDALASSDARVIERLEGRVNRIIHLAQQLLSMAREDASHEKSMIPVSLRCVAEQSVSDLSLLAEAKQIDLGLDAHGPAGPDSGNDAYCVLGDEQALSILLNNLVDNAIRYTPRGGRVDVVLKRDTQTGGVSLEVADTGPGIADDEIKRVFDRFYRGASVKEQGSGLGLAIASSIAVRHRAELCVSNRTDGSGLSIRLSRLPTLPA</sequence>
<keyword evidence="6 13" id="KW-0812">Transmembrane</keyword>
<dbReference type="PANTHER" id="PTHR45436">
    <property type="entry name" value="SENSOR HISTIDINE KINASE YKOH"/>
    <property type="match status" value="1"/>
</dbReference>
<gene>
    <name evidence="15" type="ORF">PAMC26510_23765</name>
</gene>
<evidence type="ECO:0000256" key="2">
    <source>
        <dbReference type="ARBA" id="ARBA00004141"/>
    </source>
</evidence>
<dbReference type="SUPFAM" id="SSF47384">
    <property type="entry name" value="Homodimeric domain of signal transducing histidine kinase"/>
    <property type="match status" value="1"/>
</dbReference>
<dbReference type="PROSITE" id="PS50109">
    <property type="entry name" value="HIS_KIN"/>
    <property type="match status" value="1"/>
</dbReference>
<dbReference type="InterPro" id="IPR003661">
    <property type="entry name" value="HisK_dim/P_dom"/>
</dbReference>
<evidence type="ECO:0000256" key="6">
    <source>
        <dbReference type="ARBA" id="ARBA00022692"/>
    </source>
</evidence>
<evidence type="ECO:0000313" key="16">
    <source>
        <dbReference type="Proteomes" id="UP000194546"/>
    </source>
</evidence>
<keyword evidence="9" id="KW-0067">ATP-binding</keyword>
<evidence type="ECO:0000256" key="7">
    <source>
        <dbReference type="ARBA" id="ARBA00022741"/>
    </source>
</evidence>
<dbReference type="Pfam" id="PF02518">
    <property type="entry name" value="HATPase_c"/>
    <property type="match status" value="1"/>
</dbReference>
<keyword evidence="10 13" id="KW-1133">Transmembrane helix</keyword>
<dbReference type="Gene3D" id="3.30.565.10">
    <property type="entry name" value="Histidine kinase-like ATPase, C-terminal domain"/>
    <property type="match status" value="1"/>
</dbReference>
<dbReference type="GO" id="GO:0000155">
    <property type="term" value="F:phosphorelay sensor kinase activity"/>
    <property type="evidence" value="ECO:0007669"/>
    <property type="project" value="InterPro"/>
</dbReference>
<dbReference type="PRINTS" id="PR00344">
    <property type="entry name" value="BCTRLSENSOR"/>
</dbReference>
<dbReference type="EMBL" id="NBTY01000129">
    <property type="protein sequence ID" value="OTP71026.1"/>
    <property type="molecule type" value="Genomic_DNA"/>
</dbReference>
<dbReference type="PROSITE" id="PS51257">
    <property type="entry name" value="PROKAR_LIPOPROTEIN"/>
    <property type="match status" value="1"/>
</dbReference>
<feature type="transmembrane region" description="Helical" evidence="13">
    <location>
        <begin position="7"/>
        <end position="28"/>
    </location>
</feature>
<dbReference type="InterPro" id="IPR050428">
    <property type="entry name" value="TCS_sensor_his_kinase"/>
</dbReference>
<evidence type="ECO:0000256" key="13">
    <source>
        <dbReference type="SAM" id="Phobius"/>
    </source>
</evidence>
<dbReference type="CDD" id="cd00082">
    <property type="entry name" value="HisKA"/>
    <property type="match status" value="1"/>
</dbReference>
<keyword evidence="4" id="KW-0597">Phosphoprotein</keyword>
<dbReference type="SUPFAM" id="SSF55874">
    <property type="entry name" value="ATPase domain of HSP90 chaperone/DNA topoisomerase II/histidine kinase"/>
    <property type="match status" value="1"/>
</dbReference>
<dbReference type="Pfam" id="PF08521">
    <property type="entry name" value="2CSK_N"/>
    <property type="match status" value="1"/>
</dbReference>
<reference evidence="15 16" key="1">
    <citation type="submission" date="2017-03" db="EMBL/GenBank/DDBJ databases">
        <title>Genome analysis of strain PAMC 26510.</title>
        <authorList>
            <person name="Oh H.-M."/>
            <person name="Yang J.-A."/>
        </authorList>
    </citation>
    <scope>NUCLEOTIDE SEQUENCE [LARGE SCALE GENOMIC DNA]</scope>
    <source>
        <strain evidence="15 16">PAMC 26510</strain>
    </source>
</reference>
<evidence type="ECO:0000256" key="1">
    <source>
        <dbReference type="ARBA" id="ARBA00000085"/>
    </source>
</evidence>
<accession>A0A242MI92</accession>
<comment type="caution">
    <text evidence="15">The sequence shown here is derived from an EMBL/GenBank/DDBJ whole genome shotgun (WGS) entry which is preliminary data.</text>
</comment>
<protein>
    <recommendedName>
        <fullName evidence="3">histidine kinase</fullName>
        <ecNumber evidence="3">2.7.13.3</ecNumber>
    </recommendedName>
</protein>
<dbReference type="InterPro" id="IPR036097">
    <property type="entry name" value="HisK_dim/P_sf"/>
</dbReference>
<organism evidence="15 16">
    <name type="scientific">Caballeronia sordidicola</name>
    <name type="common">Burkholderia sordidicola</name>
    <dbReference type="NCBI Taxonomy" id="196367"/>
    <lineage>
        <taxon>Bacteria</taxon>
        <taxon>Pseudomonadati</taxon>
        <taxon>Pseudomonadota</taxon>
        <taxon>Betaproteobacteria</taxon>
        <taxon>Burkholderiales</taxon>
        <taxon>Burkholderiaceae</taxon>
        <taxon>Caballeronia</taxon>
    </lineage>
</organism>
<proteinExistence type="predicted"/>
<dbReference type="SMART" id="SM00388">
    <property type="entry name" value="HisKA"/>
    <property type="match status" value="1"/>
</dbReference>
<dbReference type="InterPro" id="IPR005467">
    <property type="entry name" value="His_kinase_dom"/>
</dbReference>
<keyword evidence="12 13" id="KW-0472">Membrane</keyword>
<dbReference type="PANTHER" id="PTHR45436:SF14">
    <property type="entry name" value="SENSOR PROTEIN QSEC"/>
    <property type="match status" value="1"/>
</dbReference>
<evidence type="ECO:0000256" key="12">
    <source>
        <dbReference type="ARBA" id="ARBA00023136"/>
    </source>
</evidence>
<dbReference type="EC" id="2.7.13.3" evidence="3"/>
<keyword evidence="11" id="KW-0902">Two-component regulatory system</keyword>
<dbReference type="AlphaFoldDB" id="A0A242MI92"/>
<dbReference type="SMART" id="SM00387">
    <property type="entry name" value="HATPase_c"/>
    <property type="match status" value="1"/>
</dbReference>
<dbReference type="CDD" id="cd00075">
    <property type="entry name" value="HATPase"/>
    <property type="match status" value="1"/>
</dbReference>
<dbReference type="Gene3D" id="1.10.287.130">
    <property type="match status" value="1"/>
</dbReference>
<keyword evidence="5" id="KW-0808">Transferase</keyword>
<dbReference type="Pfam" id="PF00512">
    <property type="entry name" value="HisKA"/>
    <property type="match status" value="1"/>
</dbReference>
<evidence type="ECO:0000256" key="3">
    <source>
        <dbReference type="ARBA" id="ARBA00012438"/>
    </source>
</evidence>